<keyword evidence="2" id="KW-0732">Signal</keyword>
<feature type="chain" id="PRO_5023072131" evidence="2">
    <location>
        <begin position="31"/>
        <end position="435"/>
    </location>
</feature>
<dbReference type="Pfam" id="PF02931">
    <property type="entry name" value="Neur_chan_LBD"/>
    <property type="match status" value="1"/>
</dbReference>
<evidence type="ECO:0000313" key="4">
    <source>
        <dbReference type="EMBL" id="VVC32868.1"/>
    </source>
</evidence>
<keyword evidence="1" id="KW-1133">Transmembrane helix</keyword>
<dbReference type="InterPro" id="IPR036734">
    <property type="entry name" value="Neur_chan_lig-bd_sf"/>
</dbReference>
<dbReference type="GO" id="GO:0005230">
    <property type="term" value="F:extracellular ligand-gated monoatomic ion channel activity"/>
    <property type="evidence" value="ECO:0007669"/>
    <property type="project" value="InterPro"/>
</dbReference>
<dbReference type="InterPro" id="IPR006202">
    <property type="entry name" value="Neur_chan_lig-bd"/>
</dbReference>
<gene>
    <name evidence="4" type="ORF">CINCED_3A023710</name>
</gene>
<feature type="signal peptide" evidence="2">
    <location>
        <begin position="1"/>
        <end position="30"/>
    </location>
</feature>
<reference evidence="4 5" key="1">
    <citation type="submission" date="2019-08" db="EMBL/GenBank/DDBJ databases">
        <authorList>
            <person name="Alioto T."/>
            <person name="Alioto T."/>
            <person name="Gomez Garrido J."/>
        </authorList>
    </citation>
    <scope>NUCLEOTIDE SEQUENCE [LARGE SCALE GENOMIC DNA]</scope>
</reference>
<name>A0A5E4MTY0_9HEMI</name>
<sequence>MSMSNKNKMVFNKIELVFICLVAFYGVSYGDDCNNDLTSKSTAVKLSHELFCSYDKTVRPVINQSTQIIVHTSIFIYNIHLLEDWEVVQINFQLLMKWKDEFLVWDPSKYDNINFMHTNSKQIWIPDIMSYDSGYSVENSLSSYFLPESMVKVTNEGLIDYNQRVTLSAQCSANMAKWPFDFHNCSFFIGSPIYTNKYVNYTFTNNDDIYVDYSPNREWKIINVDHKCIFYNYDTKDNGSFSHCLIQYDVSIKRYSSMYLSSIIIPAVVISLMRTFTFLMGREYTLRIVLLCLFFISELLYIEFLDTKIPNNGENSVFIVLLYRNSLILTAVAIVICVVSNELYKHGTEDFPINPPEWIKSASAFLLSKRPITIFTHFNNQREELLNEQNMEEDTPNSQRDKNGLFWKTLSILLDRLFFLFTLLISIINFWYLIP</sequence>
<dbReference type="PANTHER" id="PTHR18945">
    <property type="entry name" value="NEUROTRANSMITTER GATED ION CHANNEL"/>
    <property type="match status" value="1"/>
</dbReference>
<dbReference type="OrthoDB" id="6604040at2759"/>
<accession>A0A5E4MTY0</accession>
<organism evidence="4 5">
    <name type="scientific">Cinara cedri</name>
    <dbReference type="NCBI Taxonomy" id="506608"/>
    <lineage>
        <taxon>Eukaryota</taxon>
        <taxon>Metazoa</taxon>
        <taxon>Ecdysozoa</taxon>
        <taxon>Arthropoda</taxon>
        <taxon>Hexapoda</taxon>
        <taxon>Insecta</taxon>
        <taxon>Pterygota</taxon>
        <taxon>Neoptera</taxon>
        <taxon>Paraneoptera</taxon>
        <taxon>Hemiptera</taxon>
        <taxon>Sternorrhyncha</taxon>
        <taxon>Aphidomorpha</taxon>
        <taxon>Aphidoidea</taxon>
        <taxon>Aphididae</taxon>
        <taxon>Lachninae</taxon>
        <taxon>Cinara</taxon>
    </lineage>
</organism>
<keyword evidence="5" id="KW-1185">Reference proteome</keyword>
<dbReference type="Gene3D" id="1.20.58.390">
    <property type="entry name" value="Neurotransmitter-gated ion-channel transmembrane domain"/>
    <property type="match status" value="1"/>
</dbReference>
<dbReference type="EMBL" id="CABPRJ010000960">
    <property type="protein sequence ID" value="VVC32868.1"/>
    <property type="molecule type" value="Genomic_DNA"/>
</dbReference>
<dbReference type="GO" id="GO:0016020">
    <property type="term" value="C:membrane"/>
    <property type="evidence" value="ECO:0007669"/>
    <property type="project" value="InterPro"/>
</dbReference>
<keyword evidence="1" id="KW-0472">Membrane</keyword>
<protein>
    <submittedName>
        <fullName evidence="4">Neurotransmitter-gated ion-channel ligand-binding domain</fullName>
    </submittedName>
</protein>
<evidence type="ECO:0000256" key="1">
    <source>
        <dbReference type="SAM" id="Phobius"/>
    </source>
</evidence>
<dbReference type="InterPro" id="IPR038050">
    <property type="entry name" value="Neuro_actylchol_rec"/>
</dbReference>
<dbReference type="Gene3D" id="2.70.170.10">
    <property type="entry name" value="Neurotransmitter-gated ion-channel ligand-binding domain"/>
    <property type="match status" value="1"/>
</dbReference>
<feature type="transmembrane region" description="Helical" evidence="1">
    <location>
        <begin position="258"/>
        <end position="277"/>
    </location>
</feature>
<dbReference type="Proteomes" id="UP000325440">
    <property type="component" value="Unassembled WGS sequence"/>
</dbReference>
<evidence type="ECO:0000256" key="2">
    <source>
        <dbReference type="SAM" id="SignalP"/>
    </source>
</evidence>
<feature type="domain" description="Neurotransmitter-gated ion-channel ligand-binding" evidence="3">
    <location>
        <begin position="45"/>
        <end position="254"/>
    </location>
</feature>
<feature type="transmembrane region" description="Helical" evidence="1">
    <location>
        <begin position="417"/>
        <end position="434"/>
    </location>
</feature>
<proteinExistence type="predicted"/>
<dbReference type="InterPro" id="IPR006201">
    <property type="entry name" value="Neur_channel"/>
</dbReference>
<dbReference type="FunFam" id="2.70.170.10:FF:000028">
    <property type="entry name" value="AcetylCholine Receptor"/>
    <property type="match status" value="1"/>
</dbReference>
<feature type="transmembrane region" description="Helical" evidence="1">
    <location>
        <begin position="284"/>
        <end position="304"/>
    </location>
</feature>
<dbReference type="CDD" id="cd18989">
    <property type="entry name" value="LGIC_ECD_cation"/>
    <property type="match status" value="1"/>
</dbReference>
<dbReference type="GO" id="GO:0004888">
    <property type="term" value="F:transmembrane signaling receptor activity"/>
    <property type="evidence" value="ECO:0007669"/>
    <property type="project" value="InterPro"/>
</dbReference>
<keyword evidence="1" id="KW-0812">Transmembrane</keyword>
<dbReference type="AlphaFoldDB" id="A0A5E4MTY0"/>
<dbReference type="SUPFAM" id="SSF63712">
    <property type="entry name" value="Nicotinic receptor ligand binding domain-like"/>
    <property type="match status" value="1"/>
</dbReference>
<feature type="transmembrane region" description="Helical" evidence="1">
    <location>
        <begin position="316"/>
        <end position="339"/>
    </location>
</feature>
<evidence type="ECO:0000259" key="3">
    <source>
        <dbReference type="Pfam" id="PF02931"/>
    </source>
</evidence>
<evidence type="ECO:0000313" key="5">
    <source>
        <dbReference type="Proteomes" id="UP000325440"/>
    </source>
</evidence>